<dbReference type="PANTHER" id="PTHR33064">
    <property type="entry name" value="POL PROTEIN"/>
    <property type="match status" value="1"/>
</dbReference>
<dbReference type="InterPro" id="IPR051320">
    <property type="entry name" value="Viral_Replic_Matur_Polypro"/>
</dbReference>
<sequence>MLETGIIEESNTPWVSNLVLVQKSDGKLRPCVDFRPLNKVTITDPYPLPRMDEVINKVAGKCWYSRLDLASGFWQIPLDRESSHKCGLITEWGLYEMKRLPFGLKNAPSIFQRVMDKILKGIHNVTAYIDDILIHTNDFESHMKTLEIVLDRLNKNGFKLKGEKCEFLQNKCTYLGLELNKNGYQPAQSNCEVINKFPEPKDIKEVKRFLGNGFIFSQIYPKFCRISQSFK</sequence>
<dbReference type="EMBL" id="CAJEWN010001067">
    <property type="protein sequence ID" value="CAD2193912.1"/>
    <property type="molecule type" value="Genomic_DNA"/>
</dbReference>
<feature type="domain" description="Reverse transcriptase" evidence="1">
    <location>
        <begin position="2"/>
        <end position="179"/>
    </location>
</feature>
<dbReference type="Proteomes" id="UP000580250">
    <property type="component" value="Unassembled WGS sequence"/>
</dbReference>
<gene>
    <name evidence="2" type="ORF">MENT_LOCUS46891</name>
</gene>
<dbReference type="PROSITE" id="PS50878">
    <property type="entry name" value="RT_POL"/>
    <property type="match status" value="1"/>
</dbReference>
<dbReference type="OrthoDB" id="5856733at2759"/>
<evidence type="ECO:0000313" key="3">
    <source>
        <dbReference type="Proteomes" id="UP000580250"/>
    </source>
</evidence>
<dbReference type="InterPro" id="IPR043128">
    <property type="entry name" value="Rev_trsase/Diguanyl_cyclase"/>
</dbReference>
<name>A0A6V7X3U6_MELEN</name>
<dbReference type="PANTHER" id="PTHR33064:SF37">
    <property type="entry name" value="RIBONUCLEASE H"/>
    <property type="match status" value="1"/>
</dbReference>
<dbReference type="InterPro" id="IPR043502">
    <property type="entry name" value="DNA/RNA_pol_sf"/>
</dbReference>
<dbReference type="Pfam" id="PF00078">
    <property type="entry name" value="RVT_1"/>
    <property type="match status" value="1"/>
</dbReference>
<reference evidence="2 3" key="1">
    <citation type="submission" date="2020-08" db="EMBL/GenBank/DDBJ databases">
        <authorList>
            <person name="Koutsovoulos G."/>
            <person name="Danchin GJ E."/>
        </authorList>
    </citation>
    <scope>NUCLEOTIDE SEQUENCE [LARGE SCALE GENOMIC DNA]</scope>
</reference>
<proteinExistence type="predicted"/>
<protein>
    <recommendedName>
        <fullName evidence="1">Reverse transcriptase domain-containing protein</fullName>
    </recommendedName>
</protein>
<comment type="caution">
    <text evidence="2">The sequence shown here is derived from an EMBL/GenBank/DDBJ whole genome shotgun (WGS) entry which is preliminary data.</text>
</comment>
<evidence type="ECO:0000313" key="2">
    <source>
        <dbReference type="EMBL" id="CAD2193912.1"/>
    </source>
</evidence>
<dbReference type="InterPro" id="IPR000477">
    <property type="entry name" value="RT_dom"/>
</dbReference>
<organism evidence="2 3">
    <name type="scientific">Meloidogyne enterolobii</name>
    <name type="common">Root-knot nematode worm</name>
    <name type="synonym">Meloidogyne mayaguensis</name>
    <dbReference type="NCBI Taxonomy" id="390850"/>
    <lineage>
        <taxon>Eukaryota</taxon>
        <taxon>Metazoa</taxon>
        <taxon>Ecdysozoa</taxon>
        <taxon>Nematoda</taxon>
        <taxon>Chromadorea</taxon>
        <taxon>Rhabditida</taxon>
        <taxon>Tylenchina</taxon>
        <taxon>Tylenchomorpha</taxon>
        <taxon>Tylenchoidea</taxon>
        <taxon>Meloidogynidae</taxon>
        <taxon>Meloidogyninae</taxon>
        <taxon>Meloidogyne</taxon>
    </lineage>
</organism>
<dbReference type="CDD" id="cd01647">
    <property type="entry name" value="RT_LTR"/>
    <property type="match status" value="1"/>
</dbReference>
<dbReference type="SUPFAM" id="SSF56672">
    <property type="entry name" value="DNA/RNA polymerases"/>
    <property type="match status" value="1"/>
</dbReference>
<accession>A0A6V7X3U6</accession>
<dbReference type="AlphaFoldDB" id="A0A6V7X3U6"/>
<dbReference type="Gene3D" id="3.30.70.270">
    <property type="match status" value="1"/>
</dbReference>
<evidence type="ECO:0000259" key="1">
    <source>
        <dbReference type="PROSITE" id="PS50878"/>
    </source>
</evidence>
<dbReference type="Gene3D" id="3.10.10.10">
    <property type="entry name" value="HIV Type 1 Reverse Transcriptase, subunit A, domain 1"/>
    <property type="match status" value="1"/>
</dbReference>